<feature type="transmembrane region" description="Helical" evidence="11">
    <location>
        <begin position="104"/>
        <end position="124"/>
    </location>
</feature>
<keyword evidence="3" id="KW-1003">Cell membrane</keyword>
<keyword evidence="6 10" id="KW-1133">Transmembrane helix</keyword>
<dbReference type="Proteomes" id="UP000217507">
    <property type="component" value="Chromosome"/>
</dbReference>
<dbReference type="Pfam" id="PF00571">
    <property type="entry name" value="CBS"/>
    <property type="match status" value="2"/>
</dbReference>
<dbReference type="SMART" id="SM01091">
    <property type="entry name" value="CorC_HlyC"/>
    <property type="match status" value="1"/>
</dbReference>
<evidence type="ECO:0000256" key="2">
    <source>
        <dbReference type="ARBA" id="ARBA00006337"/>
    </source>
</evidence>
<dbReference type="InterPro" id="IPR036318">
    <property type="entry name" value="FAD-bd_PCMH-like_sf"/>
</dbReference>
<dbReference type="InterPro" id="IPR044751">
    <property type="entry name" value="Ion_transp-like_CBS"/>
</dbReference>
<evidence type="ECO:0000256" key="11">
    <source>
        <dbReference type="SAM" id="Phobius"/>
    </source>
</evidence>
<dbReference type="PROSITE" id="PS51846">
    <property type="entry name" value="CNNM"/>
    <property type="match status" value="1"/>
</dbReference>
<dbReference type="InterPro" id="IPR016169">
    <property type="entry name" value="FAD-bd_PCMH_sub2"/>
</dbReference>
<keyword evidence="4 10" id="KW-0812">Transmembrane</keyword>
<dbReference type="PANTHER" id="PTHR43099:SF5">
    <property type="entry name" value="HLYC_CORC FAMILY TRANSPORTER"/>
    <property type="match status" value="1"/>
</dbReference>
<feature type="domain" description="CNNM transmembrane" evidence="13">
    <location>
        <begin position="1"/>
        <end position="201"/>
    </location>
</feature>
<dbReference type="PROSITE" id="PS51371">
    <property type="entry name" value="CBS"/>
    <property type="match status" value="2"/>
</dbReference>
<evidence type="ECO:0000256" key="9">
    <source>
        <dbReference type="PROSITE-ProRule" id="PRU00703"/>
    </source>
</evidence>
<feature type="transmembrane region" description="Helical" evidence="11">
    <location>
        <begin position="6"/>
        <end position="29"/>
    </location>
</feature>
<dbReference type="PANTHER" id="PTHR43099">
    <property type="entry name" value="UPF0053 PROTEIN YRKA"/>
    <property type="match status" value="1"/>
</dbReference>
<keyword evidence="8 10" id="KW-0472">Membrane</keyword>
<evidence type="ECO:0000256" key="7">
    <source>
        <dbReference type="ARBA" id="ARBA00023122"/>
    </source>
</evidence>
<keyword evidence="5" id="KW-0677">Repeat</keyword>
<evidence type="ECO:0000256" key="1">
    <source>
        <dbReference type="ARBA" id="ARBA00004651"/>
    </source>
</evidence>
<dbReference type="InterPro" id="IPR051676">
    <property type="entry name" value="UPF0053_domain"/>
</dbReference>
<protein>
    <submittedName>
        <fullName evidence="14">Putative hemolysin</fullName>
    </submittedName>
</protein>
<sequence>MSSITVEILIILVLIVANGIFSMSEMAIVSARKVRLQQLANQGDPKAKAALKLAESPNNFLSTVQIGISLIGILTGAFGGATIASRLAVYVRLVPFLTPYSEPVSFGIVVLIITYLSLIIGELVPKRLALNSPERIAAIVAIPMRALATLASPAVHLLSASTDMVLRIMGITPSLEPQVTEEEIKILIEQGTEAGTFEEAEQDMVERVFRLGDRPVSSFMTPRPDIVWLDLEDTTEENRQKMSENGYSRYPVCQGGLDNVLGIIPVTDLLARSLRGDSLDLTVGLRQPVFVPESTRGLKVLELFKQTITHMALVVDEYGVIQGLVTLNDIMSEIVGDVPSADGEEDPQAVQREDGSWLLDGMLAVEEFFELFGLEEWDFEERGSYQTLGGFVITHLGRIPAAADHFEWQGMRIEVMDMDGNRVDKVLVVPTKNKVADTQKAD</sequence>
<dbReference type="GO" id="GO:0050660">
    <property type="term" value="F:flavin adenine dinucleotide binding"/>
    <property type="evidence" value="ECO:0007669"/>
    <property type="project" value="InterPro"/>
</dbReference>
<evidence type="ECO:0000259" key="13">
    <source>
        <dbReference type="PROSITE" id="PS51846"/>
    </source>
</evidence>
<comment type="subcellular location">
    <subcellularLocation>
        <location evidence="1">Cell membrane</location>
        <topology evidence="1">Multi-pass membrane protein</topology>
    </subcellularLocation>
</comment>
<evidence type="ECO:0000259" key="12">
    <source>
        <dbReference type="PROSITE" id="PS51371"/>
    </source>
</evidence>
<name>A0A1Z4KPD3_ANAVA</name>
<proteinExistence type="inferred from homology"/>
<dbReference type="GO" id="GO:0005886">
    <property type="term" value="C:plasma membrane"/>
    <property type="evidence" value="ECO:0007669"/>
    <property type="project" value="UniProtKB-SubCell"/>
</dbReference>
<accession>A0A1Z4KPD3</accession>
<evidence type="ECO:0000313" key="15">
    <source>
        <dbReference type="Proteomes" id="UP000217507"/>
    </source>
</evidence>
<feature type="transmembrane region" description="Helical" evidence="11">
    <location>
        <begin position="136"/>
        <end position="158"/>
    </location>
</feature>
<dbReference type="InterPro" id="IPR000644">
    <property type="entry name" value="CBS_dom"/>
</dbReference>
<dbReference type="SUPFAM" id="SSF56176">
    <property type="entry name" value="FAD-binding/transporter-associated domain-like"/>
    <property type="match status" value="1"/>
</dbReference>
<evidence type="ECO:0000256" key="3">
    <source>
        <dbReference type="ARBA" id="ARBA00022475"/>
    </source>
</evidence>
<dbReference type="FunFam" id="3.30.465.10:FF:000023">
    <property type="entry name" value="Magnesium and cobalt transporter"/>
    <property type="match status" value="1"/>
</dbReference>
<evidence type="ECO:0000256" key="4">
    <source>
        <dbReference type="ARBA" id="ARBA00022692"/>
    </source>
</evidence>
<dbReference type="InterPro" id="IPR002550">
    <property type="entry name" value="CNNM"/>
</dbReference>
<feature type="domain" description="CBS" evidence="12">
    <location>
        <begin position="220"/>
        <end position="281"/>
    </location>
</feature>
<dbReference type="Pfam" id="PF01595">
    <property type="entry name" value="CNNM"/>
    <property type="match status" value="1"/>
</dbReference>
<evidence type="ECO:0000256" key="6">
    <source>
        <dbReference type="ARBA" id="ARBA00022989"/>
    </source>
</evidence>
<evidence type="ECO:0000256" key="5">
    <source>
        <dbReference type="ARBA" id="ARBA00022737"/>
    </source>
</evidence>
<dbReference type="SMR" id="A0A1Z4KPD3"/>
<comment type="similarity">
    <text evidence="2">Belongs to the UPF0053 family.</text>
</comment>
<dbReference type="Gene3D" id="3.30.465.10">
    <property type="match status" value="1"/>
</dbReference>
<dbReference type="CDD" id="cd04590">
    <property type="entry name" value="CBS_pair_CorC_HlyC_assoc"/>
    <property type="match status" value="1"/>
</dbReference>
<dbReference type="Gene3D" id="3.10.580.10">
    <property type="entry name" value="CBS-domain"/>
    <property type="match status" value="1"/>
</dbReference>
<evidence type="ECO:0000256" key="8">
    <source>
        <dbReference type="ARBA" id="ARBA00023136"/>
    </source>
</evidence>
<dbReference type="InterPro" id="IPR046342">
    <property type="entry name" value="CBS_dom_sf"/>
</dbReference>
<gene>
    <name evidence="14" type="ORF">NIES23_36230</name>
</gene>
<dbReference type="Pfam" id="PF03471">
    <property type="entry name" value="CorC_HlyC"/>
    <property type="match status" value="1"/>
</dbReference>
<dbReference type="EMBL" id="AP018216">
    <property type="protein sequence ID" value="BAY70814.1"/>
    <property type="molecule type" value="Genomic_DNA"/>
</dbReference>
<feature type="transmembrane region" description="Helical" evidence="11">
    <location>
        <begin position="60"/>
        <end position="84"/>
    </location>
</feature>
<reference evidence="14 15" key="1">
    <citation type="submission" date="2017-06" db="EMBL/GenBank/DDBJ databases">
        <title>Genome sequencing of cyanobaciteial culture collection at National Institute for Environmental Studies (NIES).</title>
        <authorList>
            <person name="Hirose Y."/>
            <person name="Shimura Y."/>
            <person name="Fujisawa T."/>
            <person name="Nakamura Y."/>
            <person name="Kawachi M."/>
        </authorList>
    </citation>
    <scope>NUCLEOTIDE SEQUENCE [LARGE SCALE GENOMIC DNA]</scope>
    <source>
        <strain evidence="14 15">NIES-23</strain>
    </source>
</reference>
<dbReference type="SUPFAM" id="SSF54631">
    <property type="entry name" value="CBS-domain pair"/>
    <property type="match status" value="1"/>
</dbReference>
<feature type="domain" description="CBS" evidence="12">
    <location>
        <begin position="284"/>
        <end position="340"/>
    </location>
</feature>
<evidence type="ECO:0000313" key="14">
    <source>
        <dbReference type="EMBL" id="BAY70814.1"/>
    </source>
</evidence>
<dbReference type="SMART" id="SM00116">
    <property type="entry name" value="CBS"/>
    <property type="match status" value="2"/>
</dbReference>
<dbReference type="AlphaFoldDB" id="A0A1Z4KPD3"/>
<keyword evidence="7 9" id="KW-0129">CBS domain</keyword>
<evidence type="ECO:0000256" key="10">
    <source>
        <dbReference type="PROSITE-ProRule" id="PRU01193"/>
    </source>
</evidence>
<dbReference type="InterPro" id="IPR005170">
    <property type="entry name" value="Transptr-assoc_dom"/>
</dbReference>
<organism evidence="14 15">
    <name type="scientific">Trichormus variabilis NIES-23</name>
    <dbReference type="NCBI Taxonomy" id="1973479"/>
    <lineage>
        <taxon>Bacteria</taxon>
        <taxon>Bacillati</taxon>
        <taxon>Cyanobacteriota</taxon>
        <taxon>Cyanophyceae</taxon>
        <taxon>Nostocales</taxon>
        <taxon>Nostocaceae</taxon>
        <taxon>Trichormus</taxon>
    </lineage>
</organism>